<accession>A0A9P6TCA4</accession>
<dbReference type="GO" id="GO:0005737">
    <property type="term" value="C:cytoplasm"/>
    <property type="evidence" value="ECO:0007669"/>
    <property type="project" value="TreeGrafter"/>
</dbReference>
<dbReference type="PANTHER" id="PTHR12674">
    <property type="entry name" value="PREFOLDIN SUBUNIT 5"/>
    <property type="match status" value="1"/>
</dbReference>
<dbReference type="Proteomes" id="UP000886653">
    <property type="component" value="Unassembled WGS sequence"/>
</dbReference>
<evidence type="ECO:0000256" key="1">
    <source>
        <dbReference type="ARBA" id="ARBA00010048"/>
    </source>
</evidence>
<dbReference type="InterPro" id="IPR009053">
    <property type="entry name" value="Prefoldin"/>
</dbReference>
<dbReference type="InterPro" id="IPR004127">
    <property type="entry name" value="Prefoldin_subunit_alpha"/>
</dbReference>
<dbReference type="GO" id="GO:1990114">
    <property type="term" value="P:RNA polymerase II core complex assembly"/>
    <property type="evidence" value="ECO:0007669"/>
    <property type="project" value="TreeGrafter"/>
</dbReference>
<dbReference type="OrthoDB" id="10267474at2759"/>
<dbReference type="InterPro" id="IPR011599">
    <property type="entry name" value="PFD_alpha_archaea"/>
</dbReference>
<proteinExistence type="inferred from homology"/>
<comment type="caution">
    <text evidence="2">The sequence shown here is derived from an EMBL/GenBank/DDBJ whole genome shotgun (WGS) entry which is preliminary data.</text>
</comment>
<dbReference type="NCBIfam" id="TIGR00293">
    <property type="entry name" value="prefoldin subunit alpha"/>
    <property type="match status" value="1"/>
</dbReference>
<dbReference type="Gene3D" id="1.10.287.370">
    <property type="match status" value="1"/>
</dbReference>
<dbReference type="GO" id="GO:0006457">
    <property type="term" value="P:protein folding"/>
    <property type="evidence" value="ECO:0007669"/>
    <property type="project" value="InterPro"/>
</dbReference>
<organism evidence="2 3">
    <name type="scientific">Cronartium quercuum f. sp. fusiforme G11</name>
    <dbReference type="NCBI Taxonomy" id="708437"/>
    <lineage>
        <taxon>Eukaryota</taxon>
        <taxon>Fungi</taxon>
        <taxon>Dikarya</taxon>
        <taxon>Basidiomycota</taxon>
        <taxon>Pucciniomycotina</taxon>
        <taxon>Pucciniomycetes</taxon>
        <taxon>Pucciniales</taxon>
        <taxon>Coleosporiaceae</taxon>
        <taxon>Cronartium</taxon>
    </lineage>
</organism>
<reference evidence="2" key="1">
    <citation type="submission" date="2013-11" db="EMBL/GenBank/DDBJ databases">
        <title>Genome sequence of the fusiform rust pathogen reveals effectors for host alternation and coevolution with pine.</title>
        <authorList>
            <consortium name="DOE Joint Genome Institute"/>
            <person name="Smith K."/>
            <person name="Pendleton A."/>
            <person name="Kubisiak T."/>
            <person name="Anderson C."/>
            <person name="Salamov A."/>
            <person name="Aerts A."/>
            <person name="Riley R."/>
            <person name="Clum A."/>
            <person name="Lindquist E."/>
            <person name="Ence D."/>
            <person name="Campbell M."/>
            <person name="Kronenberg Z."/>
            <person name="Feau N."/>
            <person name="Dhillon B."/>
            <person name="Hamelin R."/>
            <person name="Burleigh J."/>
            <person name="Smith J."/>
            <person name="Yandell M."/>
            <person name="Nelson C."/>
            <person name="Grigoriev I."/>
            <person name="Davis J."/>
        </authorList>
    </citation>
    <scope>NUCLEOTIDE SEQUENCE</scope>
    <source>
        <strain evidence="2">G11</strain>
    </source>
</reference>
<dbReference type="GO" id="GO:0051082">
    <property type="term" value="F:unfolded protein binding"/>
    <property type="evidence" value="ECO:0007669"/>
    <property type="project" value="InterPro"/>
</dbReference>
<dbReference type="GO" id="GO:1990115">
    <property type="term" value="P:RNA polymerase III assembly"/>
    <property type="evidence" value="ECO:0007669"/>
    <property type="project" value="TreeGrafter"/>
</dbReference>
<evidence type="ECO:0000313" key="3">
    <source>
        <dbReference type="Proteomes" id="UP000886653"/>
    </source>
</evidence>
<dbReference type="SUPFAM" id="SSF46579">
    <property type="entry name" value="Prefoldin"/>
    <property type="match status" value="1"/>
</dbReference>
<dbReference type="GO" id="GO:0016272">
    <property type="term" value="C:prefoldin complex"/>
    <property type="evidence" value="ECO:0007669"/>
    <property type="project" value="InterPro"/>
</dbReference>
<evidence type="ECO:0000313" key="2">
    <source>
        <dbReference type="EMBL" id="KAG0146470.1"/>
    </source>
</evidence>
<dbReference type="Pfam" id="PF02996">
    <property type="entry name" value="Prefoldin"/>
    <property type="match status" value="1"/>
</dbReference>
<gene>
    <name evidence="2" type="ORF">CROQUDRAFT_516840</name>
</gene>
<keyword evidence="3" id="KW-1185">Reference proteome</keyword>
<evidence type="ECO:0008006" key="4">
    <source>
        <dbReference type="Google" id="ProtNLM"/>
    </source>
</evidence>
<protein>
    <recommendedName>
        <fullName evidence="4">Prefoldin subunit 5</fullName>
    </recommendedName>
</protein>
<comment type="similarity">
    <text evidence="1">Belongs to the prefoldin subunit alpha family.</text>
</comment>
<dbReference type="EMBL" id="MU167260">
    <property type="protein sequence ID" value="KAG0146470.1"/>
    <property type="molecule type" value="Genomic_DNA"/>
</dbReference>
<dbReference type="AlphaFoldDB" id="A0A9P6TCA4"/>
<dbReference type="CDD" id="cd23157">
    <property type="entry name" value="Prefoldin_5"/>
    <property type="match status" value="1"/>
</dbReference>
<name>A0A9P6TCA4_9BASI</name>
<dbReference type="GO" id="GO:1990113">
    <property type="term" value="P:RNA polymerase I assembly"/>
    <property type="evidence" value="ECO:0007669"/>
    <property type="project" value="TreeGrafter"/>
</dbReference>
<dbReference type="PANTHER" id="PTHR12674:SF2">
    <property type="entry name" value="PREFOLDIN SUBUNIT 5"/>
    <property type="match status" value="1"/>
</dbReference>
<sequence>MHLTNSFAQLRSAMTKFTNGIEAIDELKAGTDAKDENSSVLVPLTASLYVPGRLKDRSRVMVDVGTGYMIEQPVQSARRCLNQKVLALGVNLDQLQATIETKQENAGLVNELIRIKTISGPQTASASSQAGN</sequence>